<dbReference type="Proteomes" id="UP000326838">
    <property type="component" value="Unassembled WGS sequence"/>
</dbReference>
<dbReference type="Gene3D" id="3.20.20.70">
    <property type="entry name" value="Aldolase class I"/>
    <property type="match status" value="1"/>
</dbReference>
<proteinExistence type="inferred from homology"/>
<evidence type="ECO:0000313" key="3">
    <source>
        <dbReference type="EMBL" id="KAA9132437.1"/>
    </source>
</evidence>
<gene>
    <name evidence="3" type="ORF">F6B40_11390</name>
</gene>
<dbReference type="InterPro" id="IPR013785">
    <property type="entry name" value="Aldolase_TIM"/>
</dbReference>
<dbReference type="PROSITE" id="PS51440">
    <property type="entry name" value="TIM_2"/>
    <property type="match status" value="1"/>
</dbReference>
<comment type="similarity">
    <text evidence="2">Belongs to the triosephosphate isomerase family.</text>
</comment>
<evidence type="ECO:0000256" key="1">
    <source>
        <dbReference type="ARBA" id="ARBA00023235"/>
    </source>
</evidence>
<reference evidence="4" key="1">
    <citation type="submission" date="2019-09" db="EMBL/GenBank/DDBJ databases">
        <title>Mumia zhuanghuii sp. nov. isolated from the intestinal contents of plateau pika (Ochotona curzoniae) in the Qinghai-Tibet plateau of China.</title>
        <authorList>
            <person name="Tian Z."/>
        </authorList>
    </citation>
    <scope>NUCLEOTIDE SEQUENCE [LARGE SCALE GENOMIC DNA]</scope>
    <source>
        <strain evidence="4">L-033</strain>
    </source>
</reference>
<dbReference type="UniPathway" id="UPA00138"/>
<keyword evidence="2" id="KW-0324">Glycolysis</keyword>
<name>A0A5N0TEB7_9MICO</name>
<comment type="subunit">
    <text evidence="2">Homodimer.</text>
</comment>
<dbReference type="GO" id="GO:0005829">
    <property type="term" value="C:cytosol"/>
    <property type="evidence" value="ECO:0007669"/>
    <property type="project" value="TreeGrafter"/>
</dbReference>
<dbReference type="InterPro" id="IPR000652">
    <property type="entry name" value="Triosephosphate_isomerase"/>
</dbReference>
<dbReference type="GO" id="GO:0046166">
    <property type="term" value="P:glyceraldehyde-3-phosphate biosynthetic process"/>
    <property type="evidence" value="ECO:0007669"/>
    <property type="project" value="TreeGrafter"/>
</dbReference>
<keyword evidence="4" id="KW-1185">Reference proteome</keyword>
<dbReference type="PANTHER" id="PTHR21139">
    <property type="entry name" value="TRIOSEPHOSPHATE ISOMERASE"/>
    <property type="match status" value="1"/>
</dbReference>
<dbReference type="GO" id="GO:0006094">
    <property type="term" value="P:gluconeogenesis"/>
    <property type="evidence" value="ECO:0007669"/>
    <property type="project" value="UniProtKB-UniPathway"/>
</dbReference>
<keyword evidence="1 2" id="KW-0413">Isomerase</keyword>
<dbReference type="EC" id="5.3.1.1" evidence="2"/>
<dbReference type="PANTHER" id="PTHR21139:SF2">
    <property type="entry name" value="TRIOSEPHOSPHATE ISOMERASE"/>
    <property type="match status" value="1"/>
</dbReference>
<sequence>MILGVSLKLYLDVASTEEWARRVADVARSSAAVQDGRVRLFVMPSFPAIPSVRHALLGSAVELGAQNLHWEDRGPYTGEVSGADLKTVGCTLVEVGHAERREHFGEGPDVVRRKLVAAVRNDLTPVLCIGERGEVSAPVAAEECVDQLESALADLADDAAADVIVAYEPVWAIGRPVPATTGHIRDVVEVLRANLAADPRIASSSVIYGGSAQGGMLSELGEAVDGLFLGRFAHDTGDLAEIIDEAASLR</sequence>
<comment type="catalytic activity">
    <reaction evidence="2">
        <text>D-glyceraldehyde 3-phosphate = dihydroxyacetone phosphate</text>
        <dbReference type="Rhea" id="RHEA:18585"/>
        <dbReference type="ChEBI" id="CHEBI:57642"/>
        <dbReference type="ChEBI" id="CHEBI:59776"/>
        <dbReference type="EC" id="5.3.1.1"/>
    </reaction>
</comment>
<comment type="caution">
    <text evidence="3">The sequence shown here is derived from an EMBL/GenBank/DDBJ whole genome shotgun (WGS) entry which is preliminary data.</text>
</comment>
<dbReference type="UniPathway" id="UPA00109">
    <property type="reaction ID" value="UER00189"/>
</dbReference>
<dbReference type="Pfam" id="PF00121">
    <property type="entry name" value="TIM"/>
    <property type="match status" value="1"/>
</dbReference>
<evidence type="ECO:0000256" key="2">
    <source>
        <dbReference type="RuleBase" id="RU363013"/>
    </source>
</evidence>
<organism evidence="3 4">
    <name type="scientific">Microbacterium caowuchunii</name>
    <dbReference type="NCBI Taxonomy" id="2614638"/>
    <lineage>
        <taxon>Bacteria</taxon>
        <taxon>Bacillati</taxon>
        <taxon>Actinomycetota</taxon>
        <taxon>Actinomycetes</taxon>
        <taxon>Micrococcales</taxon>
        <taxon>Microbacteriaceae</taxon>
        <taxon>Microbacterium</taxon>
    </lineage>
</organism>
<keyword evidence="2" id="KW-0312">Gluconeogenesis</keyword>
<evidence type="ECO:0000313" key="4">
    <source>
        <dbReference type="Proteomes" id="UP000326838"/>
    </source>
</evidence>
<comment type="subcellular location">
    <subcellularLocation>
        <location evidence="2">Cytoplasm</location>
    </subcellularLocation>
</comment>
<dbReference type="GO" id="GO:0019563">
    <property type="term" value="P:glycerol catabolic process"/>
    <property type="evidence" value="ECO:0007669"/>
    <property type="project" value="TreeGrafter"/>
</dbReference>
<keyword evidence="2" id="KW-0963">Cytoplasm</keyword>
<comment type="pathway">
    <text evidence="2">Carbohydrate biosynthesis; gluconeogenesis.</text>
</comment>
<dbReference type="GO" id="GO:0006096">
    <property type="term" value="P:glycolytic process"/>
    <property type="evidence" value="ECO:0007669"/>
    <property type="project" value="UniProtKB-UniPathway"/>
</dbReference>
<accession>A0A5N0TEB7</accession>
<dbReference type="InterPro" id="IPR035990">
    <property type="entry name" value="TIM_sf"/>
</dbReference>
<dbReference type="CDD" id="cd00311">
    <property type="entry name" value="TIM"/>
    <property type="match status" value="1"/>
</dbReference>
<dbReference type="GO" id="GO:0004807">
    <property type="term" value="F:triose-phosphate isomerase activity"/>
    <property type="evidence" value="ECO:0007669"/>
    <property type="project" value="UniProtKB-EC"/>
</dbReference>
<dbReference type="EMBL" id="VYUY01000015">
    <property type="protein sequence ID" value="KAA9132437.1"/>
    <property type="molecule type" value="Genomic_DNA"/>
</dbReference>
<protein>
    <recommendedName>
        <fullName evidence="2">Triosephosphate isomerase</fullName>
        <ecNumber evidence="2">5.3.1.1</ecNumber>
    </recommendedName>
</protein>
<dbReference type="SUPFAM" id="SSF51351">
    <property type="entry name" value="Triosephosphate isomerase (TIM)"/>
    <property type="match status" value="1"/>
</dbReference>
<dbReference type="AlphaFoldDB" id="A0A5N0TEB7"/>
<comment type="pathway">
    <text evidence="2">Carbohydrate degradation; glycolysis; D-glyceraldehyde 3-phosphate from glycerone phosphate: step 1/1.</text>
</comment>